<keyword evidence="1 11" id="KW-0698">rRNA processing</keyword>
<feature type="binding site" evidence="11">
    <location>
        <position position="57"/>
    </location>
    <ligand>
        <name>S-adenosyl-L-methionine</name>
        <dbReference type="ChEBI" id="CHEBI:59789"/>
    </ligand>
</feature>
<evidence type="ECO:0000256" key="1">
    <source>
        <dbReference type="ARBA" id="ARBA00022552"/>
    </source>
</evidence>
<dbReference type="PANTHER" id="PTHR10920">
    <property type="entry name" value="RIBOSOMAL RNA METHYLTRANSFERASE"/>
    <property type="match status" value="1"/>
</dbReference>
<organism evidence="14 15">
    <name type="scientific">Spirochaeta africana (strain ATCC 700263 / DSM 8902 / Z-7692)</name>
    <dbReference type="NCBI Taxonomy" id="889378"/>
    <lineage>
        <taxon>Bacteria</taxon>
        <taxon>Pseudomonadati</taxon>
        <taxon>Spirochaetota</taxon>
        <taxon>Spirochaetia</taxon>
        <taxon>Spirochaetales</taxon>
        <taxon>Spirochaetaceae</taxon>
        <taxon>Spirochaeta</taxon>
    </lineage>
</organism>
<comment type="similarity">
    <text evidence="11">Belongs to the class I-like SAM-binding methyltransferase superfamily. RNA methyltransferase RlmE family.</text>
</comment>
<accession>H9UF98</accession>
<evidence type="ECO:0000256" key="2">
    <source>
        <dbReference type="ARBA" id="ARBA00022603"/>
    </source>
</evidence>
<dbReference type="Gene3D" id="3.40.50.150">
    <property type="entry name" value="Vaccinia Virus protein VP39"/>
    <property type="match status" value="1"/>
</dbReference>
<evidence type="ECO:0000256" key="7">
    <source>
        <dbReference type="ARBA" id="ARBA00041129"/>
    </source>
</evidence>
<dbReference type="RefSeq" id="WP_014454189.1">
    <property type="nucleotide sequence ID" value="NC_017098.1"/>
</dbReference>
<feature type="binding site" evidence="11">
    <location>
        <position position="116"/>
    </location>
    <ligand>
        <name>S-adenosyl-L-methionine</name>
        <dbReference type="ChEBI" id="CHEBI:59789"/>
    </ligand>
</feature>
<comment type="subcellular location">
    <subcellularLocation>
        <location evidence="11">Cytoplasm</location>
    </subcellularLocation>
</comment>
<reference evidence="15" key="1">
    <citation type="journal article" date="2013" name="Stand. Genomic Sci.">
        <title>Complete genome sequence of the halophilic bacterium Spirochaeta africana type strain (Z-7692(T)) from the alkaline Lake Magadi in the East African Rift.</title>
        <authorList>
            <person name="Liolos K."/>
            <person name="Abt B."/>
            <person name="Scheuner C."/>
            <person name="Teshima H."/>
            <person name="Held B."/>
            <person name="Lapidus A."/>
            <person name="Nolan M."/>
            <person name="Lucas S."/>
            <person name="Deshpande S."/>
            <person name="Cheng J.F."/>
            <person name="Tapia R."/>
            <person name="Goodwin L.A."/>
            <person name="Pitluck S."/>
            <person name="Pagani I."/>
            <person name="Ivanova N."/>
            <person name="Mavromatis K."/>
            <person name="Mikhailova N."/>
            <person name="Huntemann M."/>
            <person name="Pati A."/>
            <person name="Chen A."/>
            <person name="Palaniappan K."/>
            <person name="Land M."/>
            <person name="Rohde M."/>
            <person name="Tindall B.J."/>
            <person name="Detter J.C."/>
            <person name="Goker M."/>
            <person name="Bristow J."/>
            <person name="Eisen J.A."/>
            <person name="Markowitz V."/>
            <person name="Hugenholtz P."/>
            <person name="Woyke T."/>
            <person name="Klenk H.P."/>
            <person name="Kyrpides N.C."/>
        </authorList>
    </citation>
    <scope>NUCLEOTIDE SEQUENCE</scope>
    <source>
        <strain evidence="15">ATCC 700263 / DSM 8902 / Z-7692</strain>
    </source>
</reference>
<feature type="binding site" evidence="11">
    <location>
        <position position="75"/>
    </location>
    <ligand>
        <name>S-adenosyl-L-methionine</name>
        <dbReference type="ChEBI" id="CHEBI:59789"/>
    </ligand>
</feature>
<proteinExistence type="inferred from homology"/>
<comment type="catalytic activity">
    <reaction evidence="10 11">
        <text>uridine(2552) in 23S rRNA + S-adenosyl-L-methionine = 2'-O-methyluridine(2552) in 23S rRNA + S-adenosyl-L-homocysteine + H(+)</text>
        <dbReference type="Rhea" id="RHEA:42720"/>
        <dbReference type="Rhea" id="RHEA-COMP:10202"/>
        <dbReference type="Rhea" id="RHEA-COMP:10203"/>
        <dbReference type="ChEBI" id="CHEBI:15378"/>
        <dbReference type="ChEBI" id="CHEBI:57856"/>
        <dbReference type="ChEBI" id="CHEBI:59789"/>
        <dbReference type="ChEBI" id="CHEBI:65315"/>
        <dbReference type="ChEBI" id="CHEBI:74478"/>
        <dbReference type="EC" id="2.1.1.166"/>
    </reaction>
</comment>
<dbReference type="PATRIC" id="fig|889378.3.peg.85"/>
<dbReference type="EC" id="2.1.1.166" evidence="6 11"/>
<dbReference type="HAMAP" id="MF_01547">
    <property type="entry name" value="RNA_methyltr_E"/>
    <property type="match status" value="1"/>
</dbReference>
<evidence type="ECO:0000256" key="3">
    <source>
        <dbReference type="ARBA" id="ARBA00022679"/>
    </source>
</evidence>
<evidence type="ECO:0000256" key="9">
    <source>
        <dbReference type="ARBA" id="ARBA00042745"/>
    </source>
</evidence>
<keyword evidence="3 11" id="KW-0808">Transferase</keyword>
<dbReference type="Proteomes" id="UP000007383">
    <property type="component" value="Chromosome"/>
</dbReference>
<keyword evidence="15" id="KW-1185">Reference proteome</keyword>
<evidence type="ECO:0000256" key="6">
    <source>
        <dbReference type="ARBA" id="ARBA00038861"/>
    </source>
</evidence>
<feature type="binding site" evidence="11">
    <location>
        <position position="55"/>
    </location>
    <ligand>
        <name>S-adenosyl-L-methionine</name>
        <dbReference type="ChEBI" id="CHEBI:59789"/>
    </ligand>
</feature>
<dbReference type="Pfam" id="PF01728">
    <property type="entry name" value="FtsJ"/>
    <property type="match status" value="1"/>
</dbReference>
<dbReference type="InterPro" id="IPR002877">
    <property type="entry name" value="RNA_MeTrfase_FtsJ_dom"/>
</dbReference>
<keyword evidence="11" id="KW-0963">Cytoplasm</keyword>
<feature type="active site" description="Proton acceptor" evidence="11 12">
    <location>
        <position position="156"/>
    </location>
</feature>
<dbReference type="AlphaFoldDB" id="H9UF98"/>
<evidence type="ECO:0000256" key="8">
    <source>
        <dbReference type="ARBA" id="ARBA00041995"/>
    </source>
</evidence>
<evidence type="ECO:0000259" key="13">
    <source>
        <dbReference type="Pfam" id="PF01728"/>
    </source>
</evidence>
<gene>
    <name evidence="11" type="primary">rlmE</name>
    <name evidence="11" type="synonym">ftsJ</name>
    <name evidence="11" type="synonym">rrmJ</name>
    <name evidence="14" type="ordered locus">Spiaf_0082</name>
</gene>
<dbReference type="InterPro" id="IPR015507">
    <property type="entry name" value="rRNA-MeTfrase_E"/>
</dbReference>
<keyword evidence="2 11" id="KW-0489">Methyltransferase</keyword>
<feature type="binding site" evidence="11">
    <location>
        <position position="94"/>
    </location>
    <ligand>
        <name>S-adenosyl-L-methionine</name>
        <dbReference type="ChEBI" id="CHEBI:59789"/>
    </ligand>
</feature>
<evidence type="ECO:0000256" key="5">
    <source>
        <dbReference type="ARBA" id="ARBA00037569"/>
    </source>
</evidence>
<dbReference type="InterPro" id="IPR050082">
    <property type="entry name" value="RNA_methyltr_RlmE"/>
</dbReference>
<dbReference type="EMBL" id="CP003282">
    <property type="protein sequence ID" value="AFG36191.1"/>
    <property type="molecule type" value="Genomic_DNA"/>
</dbReference>
<evidence type="ECO:0000256" key="10">
    <source>
        <dbReference type="ARBA" id="ARBA00048970"/>
    </source>
</evidence>
<feature type="domain" description="Ribosomal RNA methyltransferase FtsJ" evidence="13">
    <location>
        <begin position="23"/>
        <end position="198"/>
    </location>
</feature>
<evidence type="ECO:0000313" key="14">
    <source>
        <dbReference type="EMBL" id="AFG36191.1"/>
    </source>
</evidence>
<dbReference type="InterPro" id="IPR029063">
    <property type="entry name" value="SAM-dependent_MTases_sf"/>
</dbReference>
<comment type="function">
    <text evidence="5 11">Specifically methylates the uridine in position 2552 of 23S rRNA at the 2'-O position of the ribose in the fully assembled 50S ribosomal subunit.</text>
</comment>
<dbReference type="SUPFAM" id="SSF53335">
    <property type="entry name" value="S-adenosyl-L-methionine-dependent methyltransferases"/>
    <property type="match status" value="1"/>
</dbReference>
<dbReference type="PIRSF" id="PIRSF005461">
    <property type="entry name" value="23S_rRNA_mtase"/>
    <property type="match status" value="1"/>
</dbReference>
<dbReference type="KEGG" id="sfc:Spiaf_0082"/>
<dbReference type="HOGENOM" id="CLU_009422_4_4_12"/>
<evidence type="ECO:0000256" key="4">
    <source>
        <dbReference type="ARBA" id="ARBA00022691"/>
    </source>
</evidence>
<evidence type="ECO:0000256" key="11">
    <source>
        <dbReference type="HAMAP-Rule" id="MF_01547"/>
    </source>
</evidence>
<evidence type="ECO:0000256" key="12">
    <source>
        <dbReference type="PIRSR" id="PIRSR005461-1"/>
    </source>
</evidence>
<dbReference type="PANTHER" id="PTHR10920:SF18">
    <property type="entry name" value="RRNA METHYLTRANSFERASE 2, MITOCHONDRIAL"/>
    <property type="match status" value="1"/>
</dbReference>
<sequence>MAQKNTKRSKPDHYSERARKQGYFARSVYKLEEINNKFGLLKRSGRYLDMGAAPGSWSQYLVRTLQPDLKLVSVDIQEMKYQGPGNLHTVLLGDMYDHAIQQQLSSLGPFDALLSDAAPNTMGNRTVDTLASAGMAEHLIFLARSLVVPGGSLVIKIFQGGEEQNLLRMIREEYTTAKLFKPKACRKESFESFLVGVGRK</sequence>
<keyword evidence="4 11" id="KW-0949">S-adenosyl-L-methionine</keyword>
<protein>
    <recommendedName>
        <fullName evidence="7 11">Ribosomal RNA large subunit methyltransferase E</fullName>
        <ecNumber evidence="6 11">2.1.1.166</ecNumber>
    </recommendedName>
    <alternativeName>
        <fullName evidence="9 11">23S rRNA Um2552 methyltransferase</fullName>
    </alternativeName>
    <alternativeName>
        <fullName evidence="8 11">rRNA (uridine-2'-O-)-methyltransferase</fullName>
    </alternativeName>
</protein>
<evidence type="ECO:0000313" key="15">
    <source>
        <dbReference type="Proteomes" id="UP000007383"/>
    </source>
</evidence>
<dbReference type="GO" id="GO:0008650">
    <property type="term" value="F:rRNA (uridine-2'-O-)-methyltransferase activity"/>
    <property type="evidence" value="ECO:0007669"/>
    <property type="project" value="UniProtKB-UniRule"/>
</dbReference>
<dbReference type="STRING" id="889378.Spiaf_0082"/>
<dbReference type="eggNOG" id="COG0293">
    <property type="taxonomic scope" value="Bacteria"/>
</dbReference>
<dbReference type="GO" id="GO:0005737">
    <property type="term" value="C:cytoplasm"/>
    <property type="evidence" value="ECO:0007669"/>
    <property type="project" value="UniProtKB-SubCell"/>
</dbReference>
<name>H9UF98_SPIAZ</name>